<dbReference type="SUPFAM" id="SSF53448">
    <property type="entry name" value="Nucleotide-diphospho-sugar transferases"/>
    <property type="match status" value="1"/>
</dbReference>
<feature type="region of interest" description="Disordered" evidence="1">
    <location>
        <begin position="284"/>
        <end position="311"/>
    </location>
</feature>
<proteinExistence type="predicted"/>
<gene>
    <name evidence="3" type="ORF">R7226_16635</name>
</gene>
<dbReference type="PANTHER" id="PTHR43685:SF2">
    <property type="entry name" value="GLYCOSYLTRANSFERASE 2-LIKE DOMAIN-CONTAINING PROTEIN"/>
    <property type="match status" value="1"/>
</dbReference>
<reference evidence="4" key="1">
    <citation type="submission" date="2023-07" db="EMBL/GenBank/DDBJ databases">
        <title>Conexibacter stalactiti sp. nov., isolated from stalactites in a lava cave and emended description of the genus Conexibacter.</title>
        <authorList>
            <person name="Lee S.D."/>
        </authorList>
    </citation>
    <scope>NUCLEOTIDE SEQUENCE [LARGE SCALE GENOMIC DNA]</scope>
    <source>
        <strain evidence="4">KCTC 39840</strain>
    </source>
</reference>
<keyword evidence="3" id="KW-0328">Glycosyltransferase</keyword>
<dbReference type="Pfam" id="PF00535">
    <property type="entry name" value="Glycos_transf_2"/>
    <property type="match status" value="1"/>
</dbReference>
<dbReference type="EC" id="2.4.-.-" evidence="3"/>
<dbReference type="Proteomes" id="UP001284601">
    <property type="component" value="Unassembled WGS sequence"/>
</dbReference>
<dbReference type="Gene3D" id="3.90.550.10">
    <property type="entry name" value="Spore Coat Polysaccharide Biosynthesis Protein SpsA, Chain A"/>
    <property type="match status" value="1"/>
</dbReference>
<dbReference type="InterPro" id="IPR050834">
    <property type="entry name" value="Glycosyltransf_2"/>
</dbReference>
<organism evidence="3 4">
    <name type="scientific">Conexibacter stalactiti</name>
    <dbReference type="NCBI Taxonomy" id="1940611"/>
    <lineage>
        <taxon>Bacteria</taxon>
        <taxon>Bacillati</taxon>
        <taxon>Actinomycetota</taxon>
        <taxon>Thermoleophilia</taxon>
        <taxon>Solirubrobacterales</taxon>
        <taxon>Conexibacteraceae</taxon>
        <taxon>Conexibacter</taxon>
    </lineage>
</organism>
<sequence length="384" mass="43852">MGIDFTVGVPTHDRRETTLLAVRSVLDQTRRVAAVIVLCDGCSDGTADAVRALGDPRVTALELEKGPGYAYAHRNRALELAETEVVLWLADDDLLMPDHLERIGELWDSGRYDLVQSNALMVAPDDALTWMGADWSVPALRERFERHNTNPMASISVRRSLALEIGGWDGSCPRAADWDLWRRLLAAGARTAVSAEPTHLHFRATERDQPWADRVRQNTAWLERLEDPGELSRLRVELRRVRELRDAALLERAEAAESWARQLERNAADERSWREQLQRELEQLQREREQQHEQEREQRSSERERVSSERDDALARVNELDAALADARRVLADRDAERAALAARLTAAEAEATRLNTALARIEAGRWWQLRARLLPLARRLRRT</sequence>
<evidence type="ECO:0000313" key="4">
    <source>
        <dbReference type="Proteomes" id="UP001284601"/>
    </source>
</evidence>
<dbReference type="EMBL" id="JAWSTH010000044">
    <property type="protein sequence ID" value="MDW5595978.1"/>
    <property type="molecule type" value="Genomic_DNA"/>
</dbReference>
<dbReference type="RefSeq" id="WP_318598324.1">
    <property type="nucleotide sequence ID" value="NZ_JAWSTH010000044.1"/>
</dbReference>
<keyword evidence="3" id="KW-0808">Transferase</keyword>
<feature type="domain" description="Glycosyltransferase 2-like" evidence="2">
    <location>
        <begin position="6"/>
        <end position="134"/>
    </location>
</feature>
<comment type="caution">
    <text evidence="3">The sequence shown here is derived from an EMBL/GenBank/DDBJ whole genome shotgun (WGS) entry which is preliminary data.</text>
</comment>
<dbReference type="CDD" id="cd00761">
    <property type="entry name" value="Glyco_tranf_GTA_type"/>
    <property type="match status" value="1"/>
</dbReference>
<keyword evidence="4" id="KW-1185">Reference proteome</keyword>
<dbReference type="InterPro" id="IPR001173">
    <property type="entry name" value="Glyco_trans_2-like"/>
</dbReference>
<evidence type="ECO:0000256" key="1">
    <source>
        <dbReference type="SAM" id="MobiDB-lite"/>
    </source>
</evidence>
<dbReference type="InterPro" id="IPR029044">
    <property type="entry name" value="Nucleotide-diphossugar_trans"/>
</dbReference>
<evidence type="ECO:0000313" key="3">
    <source>
        <dbReference type="EMBL" id="MDW5595978.1"/>
    </source>
</evidence>
<name>A0ABU4HRS6_9ACTN</name>
<dbReference type="PANTHER" id="PTHR43685">
    <property type="entry name" value="GLYCOSYLTRANSFERASE"/>
    <property type="match status" value="1"/>
</dbReference>
<reference evidence="3 4" key="2">
    <citation type="submission" date="2023-10" db="EMBL/GenBank/DDBJ databases">
        <authorList>
            <person name="Han X.F."/>
        </authorList>
    </citation>
    <scope>NUCLEOTIDE SEQUENCE [LARGE SCALE GENOMIC DNA]</scope>
    <source>
        <strain evidence="3 4">KCTC 39840</strain>
    </source>
</reference>
<evidence type="ECO:0000259" key="2">
    <source>
        <dbReference type="Pfam" id="PF00535"/>
    </source>
</evidence>
<protein>
    <submittedName>
        <fullName evidence="3">Glycosyltransferase family A protein</fullName>
        <ecNumber evidence="3">2.4.-.-</ecNumber>
    </submittedName>
</protein>
<accession>A0ABU4HRS6</accession>
<dbReference type="GO" id="GO:0016757">
    <property type="term" value="F:glycosyltransferase activity"/>
    <property type="evidence" value="ECO:0007669"/>
    <property type="project" value="UniProtKB-KW"/>
</dbReference>